<dbReference type="InterPro" id="IPR009078">
    <property type="entry name" value="Ferritin-like_SF"/>
</dbReference>
<feature type="binding site" evidence="3">
    <location>
        <position position="88"/>
    </location>
    <ligand>
        <name>Ca(2+)</name>
        <dbReference type="ChEBI" id="CHEBI:29108"/>
    </ligand>
</feature>
<keyword evidence="2" id="KW-0479">Metal-binding</keyword>
<dbReference type="InterPro" id="IPR007760">
    <property type="entry name" value="Mn_catalase"/>
</dbReference>
<feature type="binding site" evidence="2">
    <location>
        <position position="210"/>
    </location>
    <ligand>
        <name>Mn(2+)</name>
        <dbReference type="ChEBI" id="CHEBI:29035"/>
        <label>1</label>
    </ligand>
</feature>
<dbReference type="Pfam" id="PF05067">
    <property type="entry name" value="Mn_catalase"/>
    <property type="match status" value="1"/>
</dbReference>
<accession>A0A1I3UAY1</accession>
<dbReference type="GO" id="GO:0046872">
    <property type="term" value="F:metal ion binding"/>
    <property type="evidence" value="ECO:0007669"/>
    <property type="project" value="UniProtKB-KW"/>
</dbReference>
<gene>
    <name evidence="5" type="ORF">SAMN04487936_104234</name>
</gene>
<feature type="binding site" evidence="2">
    <location>
        <position position="96"/>
    </location>
    <ligand>
        <name>Mn(2+)</name>
        <dbReference type="ChEBI" id="CHEBI:29035"/>
        <label>1</label>
    </ligand>
</feature>
<comment type="similarity">
    <text evidence="1">Belongs to the manganese catalase family.</text>
</comment>
<dbReference type="SUPFAM" id="SSF47240">
    <property type="entry name" value="Ferritin-like"/>
    <property type="match status" value="1"/>
</dbReference>
<comment type="cofactor">
    <cofactor evidence="3">
        <name>Ca(2+)</name>
        <dbReference type="ChEBI" id="CHEBI:29108"/>
    </cofactor>
    <text evidence="3">Binds 1 Ca(2+) ion per subunit.</text>
</comment>
<feature type="binding site" evidence="3">
    <location>
        <position position="84"/>
    </location>
    <ligand>
        <name>Ca(2+)</name>
        <dbReference type="ChEBI" id="CHEBI:29108"/>
    </ligand>
</feature>
<feature type="binding site" evidence="3">
    <location>
        <position position="253"/>
    </location>
    <ligand>
        <name>Ca(2+)</name>
        <dbReference type="ChEBI" id="CHEBI:29108"/>
    </ligand>
</feature>
<dbReference type="InterPro" id="IPR039377">
    <property type="entry name" value="Mn_catalase_dom"/>
</dbReference>
<dbReference type="CDD" id="cd01051">
    <property type="entry name" value="Mn_catalase"/>
    <property type="match status" value="1"/>
</dbReference>
<feature type="binding site" evidence="3">
    <location>
        <position position="251"/>
    </location>
    <ligand>
        <name>Ca(2+)</name>
        <dbReference type="ChEBI" id="CHEBI:29108"/>
    </ligand>
</feature>
<feature type="binding site" evidence="2">
    <location>
        <position position="61"/>
    </location>
    <ligand>
        <name>Mn(2+)</name>
        <dbReference type="ChEBI" id="CHEBI:29035"/>
        <label>1</label>
    </ligand>
</feature>
<evidence type="ECO:0000256" key="3">
    <source>
        <dbReference type="PIRSR" id="PIRSR607760-2"/>
    </source>
</evidence>
<feature type="region of interest" description="Disordered" evidence="4">
    <location>
        <begin position="283"/>
        <end position="304"/>
    </location>
</feature>
<evidence type="ECO:0000256" key="1">
    <source>
        <dbReference type="ARBA" id="ARBA00007644"/>
    </source>
</evidence>
<keyword evidence="2" id="KW-0464">Manganese</keyword>
<keyword evidence="6" id="KW-1185">Reference proteome</keyword>
<dbReference type="Proteomes" id="UP000183557">
    <property type="component" value="Unassembled WGS sequence"/>
</dbReference>
<protein>
    <submittedName>
        <fullName evidence="5">Mn-containing catalase</fullName>
    </submittedName>
</protein>
<dbReference type="InterPro" id="IPR012347">
    <property type="entry name" value="Ferritin-like"/>
</dbReference>
<evidence type="ECO:0000313" key="5">
    <source>
        <dbReference type="EMBL" id="SFJ79883.1"/>
    </source>
</evidence>
<evidence type="ECO:0000256" key="4">
    <source>
        <dbReference type="SAM" id="MobiDB-lite"/>
    </source>
</evidence>
<comment type="cofactor">
    <cofactor evidence="2">
        <name>Mn(2+)</name>
        <dbReference type="ChEBI" id="CHEBI:29035"/>
    </cofactor>
    <text evidence="2">Binds 2 manganese ions per subunit.</text>
</comment>
<keyword evidence="3" id="KW-0106">Calcium</keyword>
<organism evidence="5 6">
    <name type="scientific">Halobacillus dabanensis</name>
    <dbReference type="NCBI Taxonomy" id="240302"/>
    <lineage>
        <taxon>Bacteria</taxon>
        <taxon>Bacillati</taxon>
        <taxon>Bacillota</taxon>
        <taxon>Bacilli</taxon>
        <taxon>Bacillales</taxon>
        <taxon>Bacillaceae</taxon>
        <taxon>Halobacillus</taxon>
    </lineage>
</organism>
<reference evidence="6" key="1">
    <citation type="submission" date="2016-10" db="EMBL/GenBank/DDBJ databases">
        <authorList>
            <person name="Varghese N."/>
            <person name="Submissions S."/>
        </authorList>
    </citation>
    <scope>NUCLEOTIDE SEQUENCE [LARGE SCALE GENOMIC DNA]</scope>
    <source>
        <strain evidence="6">CGMCC 1.3704</strain>
    </source>
</reference>
<evidence type="ECO:0000256" key="2">
    <source>
        <dbReference type="PIRSR" id="PIRSR607760-1"/>
    </source>
</evidence>
<dbReference type="AlphaFoldDB" id="A0A1I3UAY1"/>
<feature type="binding site" evidence="3">
    <location>
        <position position="249"/>
    </location>
    <ligand>
        <name>Ca(2+)</name>
        <dbReference type="ChEBI" id="CHEBI:29108"/>
    </ligand>
</feature>
<name>A0A1I3UAY1_HALDA</name>
<dbReference type="EMBL" id="FOSB01000004">
    <property type="protein sequence ID" value="SFJ79883.1"/>
    <property type="molecule type" value="Genomic_DNA"/>
</dbReference>
<feature type="binding site" evidence="2">
    <location>
        <position position="93"/>
    </location>
    <ligand>
        <name>Mn(2+)</name>
        <dbReference type="ChEBI" id="CHEBI:29035"/>
        <label>1</label>
    </ligand>
</feature>
<feature type="binding site" evidence="2">
    <location>
        <position position="177"/>
    </location>
    <ligand>
        <name>Mn(2+)</name>
        <dbReference type="ChEBI" id="CHEBI:29035"/>
        <label>1</label>
    </ligand>
</feature>
<sequence length="304" mass="33846">MLFCNGFLHRMQIWAYGNFEVQRGNKMFFHVKELQYEAKVSQPDPIFAKQLQEVLGGQWGEISVMMQYLFQGMNVRGGNKKYRDLLMDIGTEEIAHVEILATLIARLLDNTSLEQQESAYQSDPAIAAIMGGMNPQHAIVSGLGAMPADSVGNRWTADYIISSGNLLADFRANLTAESQGRLQVARLYELTDDPCVKDTLSFLLARDTAHQNQWIQAIREIESKSGDVVVPTTFPRSKEKQAVAYDFYNTSRGEADANGPWAQGIAPDGRGQFRYISNPGPYGGPAKLLPAPEDVYDTPPTKKY</sequence>
<dbReference type="Gene3D" id="1.20.1260.10">
    <property type="match status" value="1"/>
</dbReference>
<evidence type="ECO:0000313" key="6">
    <source>
        <dbReference type="Proteomes" id="UP000183557"/>
    </source>
</evidence>
<proteinExistence type="inferred from homology"/>